<protein>
    <recommendedName>
        <fullName evidence="5">MARVEL domain-containing protein</fullName>
    </recommendedName>
</protein>
<name>A0A226EV81_FOLCA</name>
<sequence length="556" mass="59683">MDSNLIKYLYSMENVKGTTSCSYLGTAPGICKLATIILGAISVGVGSFGHFESFYIWQIKEEAFLSSTVSCLGISLFYFLANLSSLKLQNSSANRIFGIVFHLLAGVLLMIVGSLTIESTVEIDRKICRLYPLWPYSVQCQLYTEKLVASIIAVVNGLLYAISALLIFATHITKHVFTYNLVLCSLHKSMLFSASACKLENPPSPSEFFGWANKPKTRKSVKRKNDDNDGDDDTRTTTGPGLGAAGRGRGRGGSGGRGLGRGAVVVDPILPPPIADLPASPSDKQDGDGDEDGDQDGVEIEVDQQTVKIVPTPMSVVVASYFPSPASSSASVAVAAAGDVLPGRQAGFEKEETPASAPMTLGMTVFLKYLNGLISPTGCLDAGKWNYKFTSVEEVEGVLESVVLFVSAHPRQQGIKLFGDENLAMWRILGSESTSPFFTSLSSTVRNNLVTKCAKLSEILKPKISPPHEMTTPPALPPRPFAEKPSRLHLQGNREPTRRCPGVQGRGQESWPTCAGSPESTADLLCHRLGAEERTLQGIGGLIRPESPRTCAAGHR</sequence>
<reference evidence="3 4" key="1">
    <citation type="submission" date="2015-12" db="EMBL/GenBank/DDBJ databases">
        <title>The genome of Folsomia candida.</title>
        <authorList>
            <person name="Faddeeva A."/>
            <person name="Derks M.F."/>
            <person name="Anvar Y."/>
            <person name="Smit S."/>
            <person name="Van Straalen N."/>
            <person name="Roelofs D."/>
        </authorList>
    </citation>
    <scope>NUCLEOTIDE SEQUENCE [LARGE SCALE GENOMIC DNA]</scope>
    <source>
        <strain evidence="3 4">VU population</strain>
        <tissue evidence="3">Whole body</tissue>
    </source>
</reference>
<dbReference type="AlphaFoldDB" id="A0A226EV81"/>
<feature type="region of interest" description="Disordered" evidence="1">
    <location>
        <begin position="208"/>
        <end position="296"/>
    </location>
</feature>
<dbReference type="OrthoDB" id="6481667at2759"/>
<keyword evidence="2" id="KW-1133">Transmembrane helix</keyword>
<keyword evidence="4" id="KW-1185">Reference proteome</keyword>
<organism evidence="3 4">
    <name type="scientific">Folsomia candida</name>
    <name type="common">Springtail</name>
    <dbReference type="NCBI Taxonomy" id="158441"/>
    <lineage>
        <taxon>Eukaryota</taxon>
        <taxon>Metazoa</taxon>
        <taxon>Ecdysozoa</taxon>
        <taxon>Arthropoda</taxon>
        <taxon>Hexapoda</taxon>
        <taxon>Collembola</taxon>
        <taxon>Entomobryomorpha</taxon>
        <taxon>Isotomoidea</taxon>
        <taxon>Isotomidae</taxon>
        <taxon>Proisotominae</taxon>
        <taxon>Folsomia</taxon>
    </lineage>
</organism>
<feature type="compositionally biased region" description="Gly residues" evidence="1">
    <location>
        <begin position="240"/>
        <end position="261"/>
    </location>
</feature>
<feature type="transmembrane region" description="Helical" evidence="2">
    <location>
        <begin position="147"/>
        <end position="169"/>
    </location>
</feature>
<gene>
    <name evidence="3" type="ORF">Fcan01_02015</name>
</gene>
<feature type="transmembrane region" description="Helical" evidence="2">
    <location>
        <begin position="96"/>
        <end position="117"/>
    </location>
</feature>
<proteinExistence type="predicted"/>
<evidence type="ECO:0000313" key="4">
    <source>
        <dbReference type="Proteomes" id="UP000198287"/>
    </source>
</evidence>
<comment type="caution">
    <text evidence="3">The sequence shown here is derived from an EMBL/GenBank/DDBJ whole genome shotgun (WGS) entry which is preliminary data.</text>
</comment>
<dbReference type="EMBL" id="LNIX01000001">
    <property type="protein sequence ID" value="OXA61439.1"/>
    <property type="molecule type" value="Genomic_DNA"/>
</dbReference>
<feature type="transmembrane region" description="Helical" evidence="2">
    <location>
        <begin position="63"/>
        <end position="84"/>
    </location>
</feature>
<dbReference type="Proteomes" id="UP000198287">
    <property type="component" value="Unassembled WGS sequence"/>
</dbReference>
<evidence type="ECO:0000256" key="1">
    <source>
        <dbReference type="SAM" id="MobiDB-lite"/>
    </source>
</evidence>
<accession>A0A226EV81</accession>
<evidence type="ECO:0000256" key="2">
    <source>
        <dbReference type="SAM" id="Phobius"/>
    </source>
</evidence>
<keyword evidence="2" id="KW-0472">Membrane</keyword>
<keyword evidence="2" id="KW-0812">Transmembrane</keyword>
<feature type="region of interest" description="Disordered" evidence="1">
    <location>
        <begin position="464"/>
        <end position="516"/>
    </location>
</feature>
<evidence type="ECO:0008006" key="5">
    <source>
        <dbReference type="Google" id="ProtNLM"/>
    </source>
</evidence>
<evidence type="ECO:0000313" key="3">
    <source>
        <dbReference type="EMBL" id="OXA61439.1"/>
    </source>
</evidence>